<reference evidence="7" key="1">
    <citation type="journal article" date="2021" name="Mol. Ecol. Resour.">
        <title>Apolygus lucorum genome provides insights into omnivorousness and mesophyll feeding.</title>
        <authorList>
            <person name="Liu Y."/>
            <person name="Liu H."/>
            <person name="Wang H."/>
            <person name="Huang T."/>
            <person name="Liu B."/>
            <person name="Yang B."/>
            <person name="Yin L."/>
            <person name="Li B."/>
            <person name="Zhang Y."/>
            <person name="Zhang S."/>
            <person name="Jiang F."/>
            <person name="Zhang X."/>
            <person name="Ren Y."/>
            <person name="Wang B."/>
            <person name="Wang S."/>
            <person name="Lu Y."/>
            <person name="Wu K."/>
            <person name="Fan W."/>
            <person name="Wang G."/>
        </authorList>
    </citation>
    <scope>NUCLEOTIDE SEQUENCE</scope>
    <source>
        <strain evidence="7">12Hb</strain>
    </source>
</reference>
<protein>
    <submittedName>
        <fullName evidence="7">Uncharacterized protein</fullName>
    </submittedName>
</protein>
<dbReference type="Gene3D" id="1.10.30.10">
    <property type="entry name" value="High mobility group box domain"/>
    <property type="match status" value="1"/>
</dbReference>
<feature type="compositionally biased region" description="Low complexity" evidence="6">
    <location>
        <begin position="128"/>
        <end position="144"/>
    </location>
</feature>
<dbReference type="InterPro" id="IPR036910">
    <property type="entry name" value="HMG_box_dom_sf"/>
</dbReference>
<evidence type="ECO:0000256" key="2">
    <source>
        <dbReference type="ARBA" id="ARBA00023015"/>
    </source>
</evidence>
<feature type="compositionally biased region" description="Polar residues" evidence="6">
    <location>
        <begin position="145"/>
        <end position="154"/>
    </location>
</feature>
<dbReference type="FunFam" id="1.10.30.10:FF:000004">
    <property type="entry name" value="Transcription factor SOX-10"/>
    <property type="match status" value="1"/>
</dbReference>
<dbReference type="Pfam" id="PF00505">
    <property type="entry name" value="HMG_box"/>
    <property type="match status" value="1"/>
</dbReference>
<name>A0A6A4JK42_APOLU</name>
<dbReference type="InterPro" id="IPR009071">
    <property type="entry name" value="HMG_box_dom"/>
</dbReference>
<feature type="compositionally biased region" description="Low complexity" evidence="6">
    <location>
        <begin position="185"/>
        <end position="198"/>
    </location>
</feature>
<keyword evidence="2" id="KW-0805">Transcription regulation</keyword>
<dbReference type="OrthoDB" id="6247875at2759"/>
<dbReference type="InterPro" id="IPR050917">
    <property type="entry name" value="SOX_TF"/>
</dbReference>
<dbReference type="PROSITE" id="PS50118">
    <property type="entry name" value="HMG_BOX_2"/>
    <property type="match status" value="1"/>
</dbReference>
<evidence type="ECO:0000256" key="3">
    <source>
        <dbReference type="ARBA" id="ARBA00023125"/>
    </source>
</evidence>
<keyword evidence="5" id="KW-0539">Nucleus</keyword>
<comment type="subcellular location">
    <subcellularLocation>
        <location evidence="1">Nucleus</location>
    </subcellularLocation>
</comment>
<dbReference type="GO" id="GO:0000978">
    <property type="term" value="F:RNA polymerase II cis-regulatory region sequence-specific DNA binding"/>
    <property type="evidence" value="ECO:0007669"/>
    <property type="project" value="TreeGrafter"/>
</dbReference>
<dbReference type="Proteomes" id="UP000466442">
    <property type="component" value="Unassembled WGS sequence"/>
</dbReference>
<dbReference type="InterPro" id="IPR022151">
    <property type="entry name" value="Sox_N"/>
</dbReference>
<evidence type="ECO:0000256" key="4">
    <source>
        <dbReference type="ARBA" id="ARBA00023163"/>
    </source>
</evidence>
<keyword evidence="3" id="KW-0238">DNA-binding</keyword>
<dbReference type="CDD" id="cd22031">
    <property type="entry name" value="HMG-box_SoxE"/>
    <property type="match status" value="1"/>
</dbReference>
<organism evidence="7 8">
    <name type="scientific">Apolygus lucorum</name>
    <name type="common">Small green plant bug</name>
    <name type="synonym">Lygocoris lucorum</name>
    <dbReference type="NCBI Taxonomy" id="248454"/>
    <lineage>
        <taxon>Eukaryota</taxon>
        <taxon>Metazoa</taxon>
        <taxon>Ecdysozoa</taxon>
        <taxon>Arthropoda</taxon>
        <taxon>Hexapoda</taxon>
        <taxon>Insecta</taxon>
        <taxon>Pterygota</taxon>
        <taxon>Neoptera</taxon>
        <taxon>Paraneoptera</taxon>
        <taxon>Hemiptera</taxon>
        <taxon>Heteroptera</taxon>
        <taxon>Panheteroptera</taxon>
        <taxon>Cimicomorpha</taxon>
        <taxon>Miridae</taxon>
        <taxon>Mirini</taxon>
        <taxon>Apolygus</taxon>
    </lineage>
</organism>
<dbReference type="PANTHER" id="PTHR45803">
    <property type="entry name" value="SOX100B"/>
    <property type="match status" value="1"/>
</dbReference>
<dbReference type="GO" id="GO:0000981">
    <property type="term" value="F:DNA-binding transcription factor activity, RNA polymerase II-specific"/>
    <property type="evidence" value="ECO:0007669"/>
    <property type="project" value="TreeGrafter"/>
</dbReference>
<feature type="compositionally biased region" description="Low complexity" evidence="6">
    <location>
        <begin position="278"/>
        <end position="307"/>
    </location>
</feature>
<sequence length="349" mass="39022">MSTGKKSAATKKPQDDNPEILEAVSKVLRGYDWSLVPIATKTASDKKKTHVKRPMNAFMVWAQAARRKLAEEYPELHNAELSKALGHLWRKLGDSDKKPFILEAERLRVIHKKEYPDYKYQPRRRKSTTNNNNNNSNKNTNNTNATRQPNTGNYTVMRRVKTEEPPEVEGEDASLLGPPTPPTTPNRGPTATAPLAAFRPPPYHPAHFPLPQGSSAPATGNEEQPSLVMDESAEPVDCSEFDQYMGQTSAHYNPWEQETEYLPDYRYLDTNLMVSSASLVTPSPSSSSSSSSSTPASSSRPSEPQRPQDTRNVTFFGYNPSWIAPGQSNPTYYSSCQYQNRPQDPWGFA</sequence>
<comment type="caution">
    <text evidence="7">The sequence shown here is derived from an EMBL/GenBank/DDBJ whole genome shotgun (WGS) entry which is preliminary data.</text>
</comment>
<dbReference type="SUPFAM" id="SSF47095">
    <property type="entry name" value="HMG-box"/>
    <property type="match status" value="1"/>
</dbReference>
<evidence type="ECO:0000256" key="1">
    <source>
        <dbReference type="ARBA" id="ARBA00004123"/>
    </source>
</evidence>
<gene>
    <name evidence="7" type="ORF">GE061_003522</name>
</gene>
<evidence type="ECO:0000256" key="5">
    <source>
        <dbReference type="ARBA" id="ARBA00023242"/>
    </source>
</evidence>
<feature type="compositionally biased region" description="Polar residues" evidence="6">
    <location>
        <begin position="212"/>
        <end position="224"/>
    </location>
</feature>
<evidence type="ECO:0000313" key="8">
    <source>
        <dbReference type="Proteomes" id="UP000466442"/>
    </source>
</evidence>
<accession>A0A6A4JK42</accession>
<feature type="region of interest" description="Disordered" evidence="6">
    <location>
        <begin position="278"/>
        <end position="319"/>
    </location>
</feature>
<evidence type="ECO:0000313" key="7">
    <source>
        <dbReference type="EMBL" id="KAF6203107.1"/>
    </source>
</evidence>
<evidence type="ECO:0000256" key="6">
    <source>
        <dbReference type="SAM" id="MobiDB-lite"/>
    </source>
</evidence>
<dbReference type="SMART" id="SM00398">
    <property type="entry name" value="HMG"/>
    <property type="match status" value="1"/>
</dbReference>
<dbReference type="PANTHER" id="PTHR45803:SF5">
    <property type="entry name" value="SOX100B"/>
    <property type="match status" value="1"/>
</dbReference>
<keyword evidence="8" id="KW-1185">Reference proteome</keyword>
<dbReference type="Pfam" id="PF12444">
    <property type="entry name" value="Sox_N"/>
    <property type="match status" value="1"/>
</dbReference>
<feature type="region of interest" description="Disordered" evidence="6">
    <location>
        <begin position="115"/>
        <end position="231"/>
    </location>
</feature>
<proteinExistence type="predicted"/>
<dbReference type="AlphaFoldDB" id="A0A6A4JK42"/>
<dbReference type="GO" id="GO:0005634">
    <property type="term" value="C:nucleus"/>
    <property type="evidence" value="ECO:0007669"/>
    <property type="project" value="UniProtKB-SubCell"/>
</dbReference>
<dbReference type="EMBL" id="WIXP02000011">
    <property type="protein sequence ID" value="KAF6203107.1"/>
    <property type="molecule type" value="Genomic_DNA"/>
</dbReference>
<keyword evidence="4" id="KW-0804">Transcription</keyword>